<evidence type="ECO:0000313" key="5">
    <source>
        <dbReference type="Proteomes" id="UP000014760"/>
    </source>
</evidence>
<dbReference type="InterPro" id="IPR011993">
    <property type="entry name" value="PH-like_dom_sf"/>
</dbReference>
<feature type="region of interest" description="Disordered" evidence="1">
    <location>
        <begin position="441"/>
        <end position="460"/>
    </location>
</feature>
<dbReference type="FunFam" id="2.30.29.30:FF:000025">
    <property type="entry name" value="Phosphoinositide phospholipase C"/>
    <property type="match status" value="1"/>
</dbReference>
<keyword evidence="5" id="KW-1185">Reference proteome</keyword>
<protein>
    <recommendedName>
        <fullName evidence="2">PH domain-containing protein</fullName>
    </recommendedName>
</protein>
<name>R7V8N8_CAPTE</name>
<reference evidence="4" key="3">
    <citation type="submission" date="2015-06" db="UniProtKB">
        <authorList>
            <consortium name="EnsemblMetazoa"/>
        </authorList>
    </citation>
    <scope>IDENTIFICATION</scope>
</reference>
<dbReference type="EMBL" id="AMQN01018303">
    <property type="status" value="NOT_ANNOTATED_CDS"/>
    <property type="molecule type" value="Genomic_DNA"/>
</dbReference>
<proteinExistence type="predicted"/>
<dbReference type="OrthoDB" id="269822at2759"/>
<dbReference type="SUPFAM" id="SSF50729">
    <property type="entry name" value="PH domain-like"/>
    <property type="match status" value="1"/>
</dbReference>
<evidence type="ECO:0000313" key="4">
    <source>
        <dbReference type="EnsemblMetazoa" id="CapteP195969"/>
    </source>
</evidence>
<dbReference type="GO" id="GO:0032587">
    <property type="term" value="C:ruffle membrane"/>
    <property type="evidence" value="ECO:0007669"/>
    <property type="project" value="TreeGrafter"/>
</dbReference>
<dbReference type="HOGENOM" id="CLU_594822_0_0_1"/>
<dbReference type="InterPro" id="IPR001849">
    <property type="entry name" value="PH_domain"/>
</dbReference>
<organism evidence="3">
    <name type="scientific">Capitella teleta</name>
    <name type="common">Polychaete worm</name>
    <dbReference type="NCBI Taxonomy" id="283909"/>
    <lineage>
        <taxon>Eukaryota</taxon>
        <taxon>Metazoa</taxon>
        <taxon>Spiralia</taxon>
        <taxon>Lophotrochozoa</taxon>
        <taxon>Annelida</taxon>
        <taxon>Polychaeta</taxon>
        <taxon>Sedentaria</taxon>
        <taxon>Scolecida</taxon>
        <taxon>Capitellidae</taxon>
        <taxon>Capitella</taxon>
    </lineage>
</organism>
<evidence type="ECO:0000256" key="1">
    <source>
        <dbReference type="SAM" id="MobiDB-lite"/>
    </source>
</evidence>
<dbReference type="Gene3D" id="3.20.20.190">
    <property type="entry name" value="Phosphatidylinositol (PI) phosphodiesterase"/>
    <property type="match status" value="1"/>
</dbReference>
<dbReference type="SMART" id="SM00233">
    <property type="entry name" value="PH"/>
    <property type="match status" value="1"/>
</dbReference>
<dbReference type="PANTHER" id="PTHR10336:SF159">
    <property type="entry name" value="1-PHOSPHATIDYLINOSITOL 4,5-BISPHOSPHATE PHOSPHODIESTERASE GAMMA"/>
    <property type="match status" value="1"/>
</dbReference>
<dbReference type="PROSITE" id="PS50003">
    <property type="entry name" value="PH_DOMAIN"/>
    <property type="match status" value="2"/>
</dbReference>
<dbReference type="EMBL" id="AMQN01018302">
    <property type="status" value="NOT_ANNOTATED_CDS"/>
    <property type="molecule type" value="Genomic_DNA"/>
</dbReference>
<dbReference type="AlphaFoldDB" id="R7V8N8"/>
<reference evidence="5" key="1">
    <citation type="submission" date="2012-12" db="EMBL/GenBank/DDBJ databases">
        <authorList>
            <person name="Hellsten U."/>
            <person name="Grimwood J."/>
            <person name="Chapman J.A."/>
            <person name="Shapiro H."/>
            <person name="Aerts A."/>
            <person name="Otillar R.P."/>
            <person name="Terry A.Y."/>
            <person name="Boore J.L."/>
            <person name="Simakov O."/>
            <person name="Marletaz F."/>
            <person name="Cho S.-J."/>
            <person name="Edsinger-Gonzales E."/>
            <person name="Havlak P."/>
            <person name="Kuo D.-H."/>
            <person name="Larsson T."/>
            <person name="Lv J."/>
            <person name="Arendt D."/>
            <person name="Savage R."/>
            <person name="Osoegawa K."/>
            <person name="de Jong P."/>
            <person name="Lindberg D.R."/>
            <person name="Seaver E.C."/>
            <person name="Weisblat D.A."/>
            <person name="Putnam N.H."/>
            <person name="Grigoriev I.V."/>
            <person name="Rokhsar D.S."/>
        </authorList>
    </citation>
    <scope>NUCLEOTIDE SEQUENCE</scope>
    <source>
        <strain evidence="5">I ESC-2004</strain>
    </source>
</reference>
<dbReference type="Pfam" id="PF23329">
    <property type="entry name" value="EF_HAND_1_PLCG"/>
    <property type="match status" value="1"/>
</dbReference>
<dbReference type="PROSITE" id="PS50007">
    <property type="entry name" value="PIPLC_X_DOMAIN"/>
    <property type="match status" value="1"/>
</dbReference>
<dbReference type="EnsemblMetazoa" id="CapteT195969">
    <property type="protein sequence ID" value="CapteP195969"/>
    <property type="gene ID" value="CapteG195969"/>
</dbReference>
<evidence type="ECO:0000313" key="3">
    <source>
        <dbReference type="EMBL" id="ELU14939.1"/>
    </source>
</evidence>
<accession>R7V8N8</accession>
<dbReference type="Pfam" id="PF00388">
    <property type="entry name" value="PI-PLC-X"/>
    <property type="match status" value="1"/>
</dbReference>
<dbReference type="CDD" id="cd13362">
    <property type="entry name" value="PH_PLC_gamma"/>
    <property type="match status" value="1"/>
</dbReference>
<evidence type="ECO:0000259" key="2">
    <source>
        <dbReference type="PROSITE" id="PS50003"/>
    </source>
</evidence>
<gene>
    <name evidence="3" type="ORF">CAPTEDRAFT_195969</name>
</gene>
<dbReference type="Gene3D" id="2.30.29.30">
    <property type="entry name" value="Pleckstrin-homology domain (PH domain)/Phosphotyrosine-binding domain (PTB)"/>
    <property type="match status" value="2"/>
</dbReference>
<dbReference type="InterPro" id="IPR017946">
    <property type="entry name" value="PLC-like_Pdiesterase_TIM-brl"/>
</dbReference>
<dbReference type="InterPro" id="IPR056586">
    <property type="entry name" value="EF-hand_PLCG1"/>
</dbReference>
<dbReference type="SUPFAM" id="SSF51695">
    <property type="entry name" value="PLC-like phosphodiesterases"/>
    <property type="match status" value="1"/>
</dbReference>
<dbReference type="InterPro" id="IPR000909">
    <property type="entry name" value="PLipase_C_PInositol-sp_X_dom"/>
</dbReference>
<reference evidence="3 5" key="2">
    <citation type="journal article" date="2013" name="Nature">
        <title>Insights into bilaterian evolution from three spiralian genomes.</title>
        <authorList>
            <person name="Simakov O."/>
            <person name="Marletaz F."/>
            <person name="Cho S.J."/>
            <person name="Edsinger-Gonzales E."/>
            <person name="Havlak P."/>
            <person name="Hellsten U."/>
            <person name="Kuo D.H."/>
            <person name="Larsson T."/>
            <person name="Lv J."/>
            <person name="Arendt D."/>
            <person name="Savage R."/>
            <person name="Osoegawa K."/>
            <person name="de Jong P."/>
            <person name="Grimwood J."/>
            <person name="Chapman J.A."/>
            <person name="Shapiro H."/>
            <person name="Aerts A."/>
            <person name="Otillar R.P."/>
            <person name="Terry A.Y."/>
            <person name="Boore J.L."/>
            <person name="Grigoriev I.V."/>
            <person name="Lindberg D.R."/>
            <person name="Seaver E.C."/>
            <person name="Weisblat D.A."/>
            <person name="Putnam N.H."/>
            <person name="Rokhsar D.S."/>
        </authorList>
    </citation>
    <scope>NUCLEOTIDE SEQUENCE</scope>
    <source>
        <strain evidence="3 5">I ESC-2004</strain>
    </source>
</reference>
<dbReference type="PANTHER" id="PTHR10336">
    <property type="entry name" value="PHOSPHOINOSITIDE-SPECIFIC PHOSPHOLIPASE C FAMILY PROTEIN"/>
    <property type="match status" value="1"/>
</dbReference>
<dbReference type="GO" id="GO:0046488">
    <property type="term" value="P:phosphatidylinositol metabolic process"/>
    <property type="evidence" value="ECO:0007669"/>
    <property type="project" value="TreeGrafter"/>
</dbReference>
<feature type="domain" description="PH" evidence="2">
    <location>
        <begin position="402"/>
        <end position="460"/>
    </location>
</feature>
<dbReference type="Proteomes" id="UP000014760">
    <property type="component" value="Unassembled WGS sequence"/>
</dbReference>
<feature type="domain" description="PH" evidence="2">
    <location>
        <begin position="41"/>
        <end position="154"/>
    </location>
</feature>
<dbReference type="GO" id="GO:0010634">
    <property type="term" value="P:positive regulation of epithelial cell migration"/>
    <property type="evidence" value="ECO:0007669"/>
    <property type="project" value="TreeGrafter"/>
</dbReference>
<feature type="compositionally biased region" description="Low complexity" evidence="1">
    <location>
        <begin position="451"/>
        <end position="460"/>
    </location>
</feature>
<dbReference type="OMA" id="ESIWQDM"/>
<dbReference type="InterPro" id="IPR001192">
    <property type="entry name" value="PI-PLC_fam"/>
</dbReference>
<dbReference type="GO" id="GO:0004435">
    <property type="term" value="F:phosphatidylinositol-4,5-bisphosphate phospholipase C activity"/>
    <property type="evidence" value="ECO:0007669"/>
    <property type="project" value="TreeGrafter"/>
</dbReference>
<sequence>MVSFLDEMVKAMPLTGRGGGGGGGNRQMNGGAVPNIDEIMRALEGGSKLTRFYHRRRPEFRMFRVRLETRQLIWTRSIGGKAEGKVDLREVLEIRPGKKSKDFERWMDEGRRHDNNVCFVLLYGSEFCLKSLSLTASSVQEYDLWIQGLTSLVADSQHSSYPLQTERWLRKEYYSLEKNSLVSLKDMKAWMTKINYKINNWVKEKYQTLGRVSVLLLSLTRQTFLLLLKQDGENGTRGLNFEALALLYRDLLFVPTTFDEHFLPFFINNKEVLKVEDFKLFLIQEQKESFASDTSEVKRHMLYFLTTGIGKLQGMYPLILSIENHCSIPQQKNMAIAFKDVFGEMLLTDPIDPAASALPSPNQLKRKIILKHKKLPSGASDNEWKFTVPNDEANVMDSDLSNSVKNGILYLEDTLDKEWRPHFFVLCTTKLHYTEETSLVNADNDDDDADNSLLDNADVT</sequence>
<dbReference type="Pfam" id="PF23583">
    <property type="entry name" value="EF_HAND_2_PLCG"/>
    <property type="match status" value="1"/>
</dbReference>
<dbReference type="SMART" id="SM00148">
    <property type="entry name" value="PLCXc"/>
    <property type="match status" value="1"/>
</dbReference>
<dbReference type="GO" id="GO:0048015">
    <property type="term" value="P:phosphatidylinositol-mediated signaling"/>
    <property type="evidence" value="ECO:0007669"/>
    <property type="project" value="TreeGrafter"/>
</dbReference>
<dbReference type="EMBL" id="KB294175">
    <property type="protein sequence ID" value="ELU14939.1"/>
    <property type="molecule type" value="Genomic_DNA"/>
</dbReference>
<dbReference type="GO" id="GO:0051209">
    <property type="term" value="P:release of sequestered calcium ion into cytosol"/>
    <property type="evidence" value="ECO:0007669"/>
    <property type="project" value="TreeGrafter"/>
</dbReference>
<dbReference type="STRING" id="283909.R7V8N8"/>
<dbReference type="InterPro" id="IPR057061">
    <property type="entry name" value="PLCG_EF-hand_2"/>
</dbReference>